<organism evidence="1 2">
    <name type="scientific">Micromonospora zhanjiangensis</name>
    <dbReference type="NCBI Taxonomy" id="1522057"/>
    <lineage>
        <taxon>Bacteria</taxon>
        <taxon>Bacillati</taxon>
        <taxon>Actinomycetota</taxon>
        <taxon>Actinomycetes</taxon>
        <taxon>Micromonosporales</taxon>
        <taxon>Micromonosporaceae</taxon>
        <taxon>Micromonospora</taxon>
    </lineage>
</organism>
<keyword evidence="2" id="KW-1185">Reference proteome</keyword>
<evidence type="ECO:0000313" key="2">
    <source>
        <dbReference type="Proteomes" id="UP001595868"/>
    </source>
</evidence>
<proteinExistence type="predicted"/>
<dbReference type="Proteomes" id="UP001595868">
    <property type="component" value="Unassembled WGS sequence"/>
</dbReference>
<reference evidence="2" key="1">
    <citation type="journal article" date="2019" name="Int. J. Syst. Evol. Microbiol.">
        <title>The Global Catalogue of Microorganisms (GCM) 10K type strain sequencing project: providing services to taxonomists for standard genome sequencing and annotation.</title>
        <authorList>
            <consortium name="The Broad Institute Genomics Platform"/>
            <consortium name="The Broad Institute Genome Sequencing Center for Infectious Disease"/>
            <person name="Wu L."/>
            <person name="Ma J."/>
        </authorList>
    </citation>
    <scope>NUCLEOTIDE SEQUENCE [LARGE SCALE GENOMIC DNA]</scope>
    <source>
        <strain evidence="2">2902at01</strain>
    </source>
</reference>
<evidence type="ECO:0008006" key="3">
    <source>
        <dbReference type="Google" id="ProtNLM"/>
    </source>
</evidence>
<evidence type="ECO:0000313" key="1">
    <source>
        <dbReference type="EMBL" id="MFC4110896.1"/>
    </source>
</evidence>
<accession>A0ABV8KY19</accession>
<dbReference type="EMBL" id="JBHSBN010000081">
    <property type="protein sequence ID" value="MFC4110896.1"/>
    <property type="molecule type" value="Genomic_DNA"/>
</dbReference>
<dbReference type="RefSeq" id="WP_377553744.1">
    <property type="nucleotide sequence ID" value="NZ_JBHSBN010000081.1"/>
</dbReference>
<sequence length="111" mass="12065">MTVFYLSTELRDLPWWSAAEAACYAGLGDDPDIVASIAARALTAEAHLRARRSQLDRGEHRWVWLALHRATNPDPVAAVIDTVDAARYAAGSNAPNLVADARTRIVRSAPV</sequence>
<name>A0ABV8KY19_9ACTN</name>
<comment type="caution">
    <text evidence="1">The sequence shown here is derived from an EMBL/GenBank/DDBJ whole genome shotgun (WGS) entry which is preliminary data.</text>
</comment>
<gene>
    <name evidence="1" type="ORF">ACFOX0_33950</name>
</gene>
<protein>
    <recommendedName>
        <fullName evidence="3">DUF222 domain-containing protein</fullName>
    </recommendedName>
</protein>